<dbReference type="GO" id="GO:0051260">
    <property type="term" value="P:protein homooligomerization"/>
    <property type="evidence" value="ECO:0007669"/>
    <property type="project" value="InterPro"/>
</dbReference>
<evidence type="ECO:0000256" key="4">
    <source>
        <dbReference type="ARBA" id="ARBA00022786"/>
    </source>
</evidence>
<evidence type="ECO:0000256" key="7">
    <source>
        <dbReference type="ARBA" id="ARBA00023274"/>
    </source>
</evidence>
<feature type="domain" description="BTB" evidence="9">
    <location>
        <begin position="119"/>
        <end position="219"/>
    </location>
</feature>
<dbReference type="InterPro" id="IPR045068">
    <property type="entry name" value="BACURD1-3"/>
</dbReference>
<dbReference type="CDD" id="cd18369">
    <property type="entry name" value="BTB_POZ_KCTD10-like_BACURD"/>
    <property type="match status" value="1"/>
</dbReference>
<dbReference type="Gene3D" id="3.30.1490.10">
    <property type="match status" value="1"/>
</dbReference>
<evidence type="ECO:0000256" key="5">
    <source>
        <dbReference type="ARBA" id="ARBA00022980"/>
    </source>
</evidence>
<dbReference type="EMBL" id="LR023490">
    <property type="protein sequence ID" value="SVE93109.1"/>
    <property type="molecule type" value="mRNA"/>
</dbReference>
<organism evidence="10">
    <name type="scientific">Moina brachiata</name>
    <dbReference type="NCBI Taxonomy" id="675436"/>
    <lineage>
        <taxon>Eukaryota</taxon>
        <taxon>Metazoa</taxon>
        <taxon>Ecdysozoa</taxon>
        <taxon>Arthropoda</taxon>
        <taxon>Crustacea</taxon>
        <taxon>Branchiopoda</taxon>
        <taxon>Diplostraca</taxon>
        <taxon>Cladocera</taxon>
        <taxon>Anomopoda</taxon>
        <taxon>Moinidae</taxon>
        <taxon>Moina</taxon>
    </lineage>
</organism>
<dbReference type="SUPFAM" id="SSF56047">
    <property type="entry name" value="Ribosomal protein S8"/>
    <property type="match status" value="1"/>
</dbReference>
<dbReference type="Gene3D" id="3.30.1370.30">
    <property type="match status" value="1"/>
</dbReference>
<proteinExistence type="evidence at transcript level"/>
<gene>
    <name evidence="10" type="primary">EOG090X090D</name>
</gene>
<comment type="similarity">
    <text evidence="3">Belongs to the universal ribosomal protein uS8 family.</text>
</comment>
<dbReference type="GO" id="GO:0006412">
    <property type="term" value="P:translation"/>
    <property type="evidence" value="ECO:0007669"/>
    <property type="project" value="InterPro"/>
</dbReference>
<accession>A0A4Y7NIR0</accession>
<evidence type="ECO:0000256" key="2">
    <source>
        <dbReference type="ARBA" id="ARBA00004906"/>
    </source>
</evidence>
<dbReference type="GO" id="GO:1990904">
    <property type="term" value="C:ribonucleoprotein complex"/>
    <property type="evidence" value="ECO:0007669"/>
    <property type="project" value="UniProtKB-KW"/>
</dbReference>
<dbReference type="InterPro" id="IPR011333">
    <property type="entry name" value="SKP1/BTB/POZ_sf"/>
</dbReference>
<reference evidence="10" key="1">
    <citation type="submission" date="2018-08" db="EMBL/GenBank/DDBJ databases">
        <authorList>
            <person name="Cornetti L."/>
        </authorList>
    </citation>
    <scope>NUCLEOTIDE SEQUENCE</scope>
    <source>
        <strain evidence="10">DE-FRO-2-1</strain>
    </source>
</reference>
<dbReference type="InterPro" id="IPR035987">
    <property type="entry name" value="Ribosomal_uS8_sf"/>
</dbReference>
<evidence type="ECO:0000256" key="6">
    <source>
        <dbReference type="ARBA" id="ARBA00023242"/>
    </source>
</evidence>
<evidence type="ECO:0000256" key="3">
    <source>
        <dbReference type="ARBA" id="ARBA00006471"/>
    </source>
</evidence>
<keyword evidence="4" id="KW-0833">Ubl conjugation pathway</keyword>
<keyword evidence="7" id="KW-0687">Ribonucleoprotein</keyword>
<dbReference type="Pfam" id="PF00410">
    <property type="entry name" value="Ribosomal_S8"/>
    <property type="match status" value="1"/>
</dbReference>
<dbReference type="PANTHER" id="PTHR11145:SF8">
    <property type="entry name" value="RE57120P"/>
    <property type="match status" value="1"/>
</dbReference>
<dbReference type="FunFam" id="3.30.1370.30:FF:000001">
    <property type="entry name" value="40S ribosomal protein S15a"/>
    <property type="match status" value="1"/>
</dbReference>
<name>A0A4Y7NIR0_9CRUS</name>
<dbReference type="GO" id="GO:0005840">
    <property type="term" value="C:ribosome"/>
    <property type="evidence" value="ECO:0007669"/>
    <property type="project" value="UniProtKB-KW"/>
</dbReference>
<comment type="similarity">
    <text evidence="8">Belongs to the BACURD family.</text>
</comment>
<evidence type="ECO:0000313" key="10">
    <source>
        <dbReference type="EMBL" id="SVE93109.1"/>
    </source>
</evidence>
<dbReference type="SMART" id="SM00225">
    <property type="entry name" value="BTB"/>
    <property type="match status" value="1"/>
</dbReference>
<dbReference type="GO" id="GO:0005634">
    <property type="term" value="C:nucleus"/>
    <property type="evidence" value="ECO:0007669"/>
    <property type="project" value="UniProtKB-SubCell"/>
</dbReference>
<dbReference type="InterPro" id="IPR000210">
    <property type="entry name" value="BTB/POZ_dom"/>
</dbReference>
<dbReference type="PANTHER" id="PTHR11145">
    <property type="entry name" value="BTB/POZ DOMAIN-CONTAINING ADAPTER FOR CUL3-MEDIATED RHOA DEGRADATION PROTEIN FAMILY MEMBER"/>
    <property type="match status" value="1"/>
</dbReference>
<evidence type="ECO:0000256" key="1">
    <source>
        <dbReference type="ARBA" id="ARBA00004123"/>
    </source>
</evidence>
<comment type="subcellular location">
    <subcellularLocation>
        <location evidence="1">Nucleus</location>
    </subcellularLocation>
</comment>
<keyword evidence="6" id="KW-0539">Nucleus</keyword>
<dbReference type="Pfam" id="PF02214">
    <property type="entry name" value="BTB_2"/>
    <property type="match status" value="1"/>
</dbReference>
<dbReference type="SUPFAM" id="SSF54695">
    <property type="entry name" value="POZ domain"/>
    <property type="match status" value="1"/>
</dbReference>
<sequence>MVRMNVLADALKSINNAEKRGKRQVLIRPCSKVIVKFLTVMMKHGYIGEFEIVDDHRAGKIVVNLTGRLNKCGVISPRFDVPIREIEKWTGDLLPSRQFGILKRMSGDHRTVIKGSPSQYVKLNVGGSLHYTTIGTLTKHDTMLRAMFSGRMEVLTDSEGWILIDRCGKHFGIILNFLRDGSAPLPESPREIAELLAEAKYYCVADLVTACENALKRRERERDVEPVCRVPLITSAREEQMLISTSVKPVVKLLINRHNNKYSYTSASDDNLLKNLELFDKLSLRFSGRVLFLKDVIGSQEICLWSFFGHGKKAAEVCCTSIVYATDKKHTKVEFPEARIYEETLNVLLYEHRPGPDADLMQATSTAKGAAAALAASGSSGGAASYVSDEEEESTAAAAAAAATSTNNTRRVVSAGLARLRLS</sequence>
<dbReference type="AlphaFoldDB" id="A0A4Y7NIR0"/>
<dbReference type="Gene3D" id="3.30.710.10">
    <property type="entry name" value="Potassium Channel Kv1.1, Chain A"/>
    <property type="match status" value="1"/>
</dbReference>
<comment type="pathway">
    <text evidence="2">Protein modification; protein ubiquitination.</text>
</comment>
<dbReference type="InterPro" id="IPR003131">
    <property type="entry name" value="T1-type_BTB"/>
</dbReference>
<keyword evidence="5" id="KW-0689">Ribosomal protein</keyword>
<dbReference type="InterPro" id="IPR000630">
    <property type="entry name" value="Ribosomal_uS8"/>
</dbReference>
<evidence type="ECO:0000259" key="9">
    <source>
        <dbReference type="SMART" id="SM00225"/>
    </source>
</evidence>
<protein>
    <submittedName>
        <fullName evidence="10">EOG090X090D</fullName>
    </submittedName>
</protein>
<dbReference type="FunFam" id="3.30.710.10:FF:000013">
    <property type="entry name" value="BTB/POZ domain-containing adapter for CUL3-mediated RhoA degradation protein 3"/>
    <property type="match status" value="1"/>
</dbReference>
<evidence type="ECO:0000256" key="8">
    <source>
        <dbReference type="ARBA" id="ARBA00025759"/>
    </source>
</evidence>
<dbReference type="GO" id="GO:0003735">
    <property type="term" value="F:structural constituent of ribosome"/>
    <property type="evidence" value="ECO:0007669"/>
    <property type="project" value="InterPro"/>
</dbReference>